<evidence type="ECO:0000313" key="2">
    <source>
        <dbReference type="EMBL" id="MEZ8180724.1"/>
    </source>
</evidence>
<dbReference type="InterPro" id="IPR020004">
    <property type="entry name" value="UDP-GlcNAc_Epase"/>
</dbReference>
<dbReference type="InterPro" id="IPR029767">
    <property type="entry name" value="WecB-like"/>
</dbReference>
<keyword evidence="2" id="KW-0326">Glycosidase</keyword>
<dbReference type="PANTHER" id="PTHR43174:SF3">
    <property type="entry name" value="UDP-N-ACETYLGLUCOSAMINE 2-EPIMERASE"/>
    <property type="match status" value="1"/>
</dbReference>
<dbReference type="Gene3D" id="3.40.50.2000">
    <property type="entry name" value="Glycogen Phosphorylase B"/>
    <property type="match status" value="2"/>
</dbReference>
<keyword evidence="2" id="KW-0378">Hydrolase</keyword>
<sequence>MKKICVVTGTRAEYGALRCLLRRIKLDSDLELQLISTGSHLSHEFGYTQNQIEADGFEVSKKIEILLSSDSPVGVSKAMGLAQISFAEAFDELKPDILIIVGDRYELLPIASAANIARIPIAHVSGGELTEGAIDDQIRHALTKLSNVHFTAMEEYSNRVIQMGEQPSTVFTVGEIGLDNLLSMNLLGRVEFEDSIGCQLKKKNLLFTYHPVTSNSVEETLADFEEILSALDCQEDTLIIFTRSNADVGGRAINQLIDEYCAQNTDKAIVFSSLGQLRYLSALQFVDAVIGNSSSGIWEVPSFNTATINIGDRQKGRVLAANTINIEAKKDGLLFALEKVYSHEFIQSLPQVINPYGDGKSSEKVVDIIKSLDLTRLTRKSFYDIDK</sequence>
<dbReference type="Proteomes" id="UP001569200">
    <property type="component" value="Unassembled WGS sequence"/>
</dbReference>
<name>A0ABV4LQJ4_VIBSP</name>
<accession>A0ABV4LQJ4</accession>
<dbReference type="CDD" id="cd03786">
    <property type="entry name" value="GTB_UDP-GlcNAc_2-Epimerase"/>
    <property type="match status" value="1"/>
</dbReference>
<gene>
    <name evidence="2" type="primary">neuC</name>
    <name evidence="2" type="ORF">ACED33_08560</name>
</gene>
<evidence type="ECO:0000313" key="3">
    <source>
        <dbReference type="Proteomes" id="UP001569200"/>
    </source>
</evidence>
<proteinExistence type="predicted"/>
<dbReference type="InterPro" id="IPR003331">
    <property type="entry name" value="UDP_GlcNAc_Epimerase_2_dom"/>
</dbReference>
<protein>
    <submittedName>
        <fullName evidence="2">UDP-N-acetylglucosamine 2-epimerase</fullName>
        <ecNumber evidence="2">3.2.1.183</ecNumber>
    </submittedName>
</protein>
<dbReference type="PANTHER" id="PTHR43174">
    <property type="entry name" value="UDP-N-ACETYLGLUCOSAMINE 2-EPIMERASE"/>
    <property type="match status" value="1"/>
</dbReference>
<feature type="domain" description="UDP-N-acetylglucosamine 2-epimerase" evidence="1">
    <location>
        <begin position="24"/>
        <end position="370"/>
    </location>
</feature>
<keyword evidence="3" id="KW-1185">Reference proteome</keyword>
<dbReference type="NCBIfam" id="TIGR03568">
    <property type="entry name" value="NeuC_NnaA"/>
    <property type="match status" value="1"/>
</dbReference>
<evidence type="ECO:0000259" key="1">
    <source>
        <dbReference type="Pfam" id="PF02350"/>
    </source>
</evidence>
<dbReference type="SUPFAM" id="SSF53756">
    <property type="entry name" value="UDP-Glycosyltransferase/glycogen phosphorylase"/>
    <property type="match status" value="1"/>
</dbReference>
<comment type="caution">
    <text evidence="2">The sequence shown here is derived from an EMBL/GenBank/DDBJ whole genome shotgun (WGS) entry which is preliminary data.</text>
</comment>
<dbReference type="RefSeq" id="WP_102487760.1">
    <property type="nucleotide sequence ID" value="NZ_CAWNUM010000011.1"/>
</dbReference>
<dbReference type="Pfam" id="PF02350">
    <property type="entry name" value="Epimerase_2"/>
    <property type="match status" value="1"/>
</dbReference>
<dbReference type="GO" id="GO:0016798">
    <property type="term" value="F:hydrolase activity, acting on glycosyl bonds"/>
    <property type="evidence" value="ECO:0007669"/>
    <property type="project" value="UniProtKB-KW"/>
</dbReference>
<organism evidence="2 3">
    <name type="scientific">Vibrio splendidus</name>
    <dbReference type="NCBI Taxonomy" id="29497"/>
    <lineage>
        <taxon>Bacteria</taxon>
        <taxon>Pseudomonadati</taxon>
        <taxon>Pseudomonadota</taxon>
        <taxon>Gammaproteobacteria</taxon>
        <taxon>Vibrionales</taxon>
        <taxon>Vibrionaceae</taxon>
        <taxon>Vibrio</taxon>
    </lineage>
</organism>
<reference evidence="2 3" key="1">
    <citation type="submission" date="2024-06" db="EMBL/GenBank/DDBJ databases">
        <authorList>
            <person name="Steensen K."/>
            <person name="Seneca J."/>
            <person name="Bartlau N."/>
            <person name="Yu A.X."/>
            <person name="Polz M.F."/>
        </authorList>
    </citation>
    <scope>NUCLEOTIDE SEQUENCE [LARGE SCALE GENOMIC DNA]</scope>
    <source>
        <strain evidence="2 3">1F145</strain>
    </source>
</reference>
<dbReference type="EMBL" id="JBGOOW010000006">
    <property type="protein sequence ID" value="MEZ8180724.1"/>
    <property type="molecule type" value="Genomic_DNA"/>
</dbReference>
<dbReference type="EC" id="3.2.1.183" evidence="2"/>